<dbReference type="Proteomes" id="UP000184221">
    <property type="component" value="Unassembled WGS sequence"/>
</dbReference>
<name>A0A1M5U0P7_9RHOB</name>
<dbReference type="InterPro" id="IPR009959">
    <property type="entry name" value="Cyclase_SnoaL-like"/>
</dbReference>
<sequence length="327" mass="35967">MAFMPGFDGRWADVPDFILGITKDIWEDRGIQTLHDYYGPDLVVRSPASVIRGNAGIIAATEATLAEFPDRQLLGEDVIWCATGEDSFLSSHRLYCTATHEGSGMYGAPTGRTLAYRILADCWCRENGVLDEWLVRDQGAIVRQMGGDVVDWTRALIAREGGPEHCVKPMTPETDLPGPYTGQGNDDAWGHTLADILTRIASAEFSVIPAQYDRAAELAYPGHKNGAGPTDADKFWMTLHASFPNAEFSVDHIIGMDEPLSPPRAAVRWSLHGVHSGWGMFGTPTQAPVYIMGITHAEFGPRGLRREWTLIDETAIWKQILLKTGDV</sequence>
<reference evidence="1 2" key="1">
    <citation type="submission" date="2016-11" db="EMBL/GenBank/DDBJ databases">
        <authorList>
            <person name="Jaros S."/>
            <person name="Januszkiewicz K."/>
            <person name="Wedrychowicz H."/>
        </authorList>
    </citation>
    <scope>NUCLEOTIDE SEQUENCE [LARGE SCALE GENOMIC DNA]</scope>
    <source>
        <strain evidence="1 2">DSM 29431</strain>
    </source>
</reference>
<dbReference type="EMBL" id="FQXC01000003">
    <property type="protein sequence ID" value="SHH56524.1"/>
    <property type="molecule type" value="Genomic_DNA"/>
</dbReference>
<dbReference type="SUPFAM" id="SSF54427">
    <property type="entry name" value="NTF2-like"/>
    <property type="match status" value="2"/>
</dbReference>
<proteinExistence type="predicted"/>
<evidence type="ECO:0000313" key="1">
    <source>
        <dbReference type="EMBL" id="SHH56524.1"/>
    </source>
</evidence>
<gene>
    <name evidence="1" type="ORF">SAMN05443551_2439</name>
</gene>
<dbReference type="InterPro" id="IPR032710">
    <property type="entry name" value="NTF2-like_dom_sf"/>
</dbReference>
<dbReference type="Gene3D" id="3.10.450.50">
    <property type="match status" value="2"/>
</dbReference>
<keyword evidence="2" id="KW-1185">Reference proteome</keyword>
<dbReference type="AlphaFoldDB" id="A0A1M5U0P7"/>
<organism evidence="1 2">
    <name type="scientific">Marivita hallyeonensis</name>
    <dbReference type="NCBI Taxonomy" id="996342"/>
    <lineage>
        <taxon>Bacteria</taxon>
        <taxon>Pseudomonadati</taxon>
        <taxon>Pseudomonadota</taxon>
        <taxon>Alphaproteobacteria</taxon>
        <taxon>Rhodobacterales</taxon>
        <taxon>Roseobacteraceae</taxon>
        <taxon>Marivita</taxon>
    </lineage>
</organism>
<protein>
    <submittedName>
        <fullName evidence="1">SnoaL-like polyketide cyclase</fullName>
    </submittedName>
</protein>
<accession>A0A1M5U0P7</accession>
<dbReference type="Pfam" id="PF07366">
    <property type="entry name" value="SnoaL"/>
    <property type="match status" value="1"/>
</dbReference>
<dbReference type="STRING" id="996342.SAMN05443551_2439"/>
<dbReference type="GO" id="GO:0030638">
    <property type="term" value="P:polyketide metabolic process"/>
    <property type="evidence" value="ECO:0007669"/>
    <property type="project" value="InterPro"/>
</dbReference>
<evidence type="ECO:0000313" key="2">
    <source>
        <dbReference type="Proteomes" id="UP000184221"/>
    </source>
</evidence>